<dbReference type="InterPro" id="IPR003018">
    <property type="entry name" value="GAF"/>
</dbReference>
<dbReference type="InterPro" id="IPR003661">
    <property type="entry name" value="HisK_dim/P_dom"/>
</dbReference>
<keyword evidence="6" id="KW-0902">Two-component regulatory system</keyword>
<dbReference type="GO" id="GO:0000155">
    <property type="term" value="F:phosphorelay sensor kinase activity"/>
    <property type="evidence" value="ECO:0007669"/>
    <property type="project" value="InterPro"/>
</dbReference>
<dbReference type="AlphaFoldDB" id="A0A2M7H5E6"/>
<keyword evidence="3" id="KW-0597">Phosphoprotein</keyword>
<dbReference type="Pfam" id="PF02518">
    <property type="entry name" value="HATPase_c"/>
    <property type="match status" value="1"/>
</dbReference>
<dbReference type="SMART" id="SM00387">
    <property type="entry name" value="HATPase_c"/>
    <property type="match status" value="1"/>
</dbReference>
<evidence type="ECO:0000256" key="3">
    <source>
        <dbReference type="ARBA" id="ARBA00022553"/>
    </source>
</evidence>
<dbReference type="PANTHER" id="PTHR43711">
    <property type="entry name" value="TWO-COMPONENT HISTIDINE KINASE"/>
    <property type="match status" value="1"/>
</dbReference>
<evidence type="ECO:0000256" key="5">
    <source>
        <dbReference type="ARBA" id="ARBA00022777"/>
    </source>
</evidence>
<dbReference type="Gene3D" id="3.30.450.40">
    <property type="match status" value="1"/>
</dbReference>
<evidence type="ECO:0000256" key="4">
    <source>
        <dbReference type="ARBA" id="ARBA00022679"/>
    </source>
</evidence>
<dbReference type="SUPFAM" id="SSF47384">
    <property type="entry name" value="Homodimeric domain of signal transducing histidine kinase"/>
    <property type="match status" value="1"/>
</dbReference>
<comment type="catalytic activity">
    <reaction evidence="1">
        <text>ATP + protein L-histidine = ADP + protein N-phospho-L-histidine.</text>
        <dbReference type="EC" id="2.7.13.3"/>
    </reaction>
</comment>
<dbReference type="Gene3D" id="1.10.287.130">
    <property type="match status" value="1"/>
</dbReference>
<evidence type="ECO:0000256" key="6">
    <source>
        <dbReference type="ARBA" id="ARBA00023012"/>
    </source>
</evidence>
<dbReference type="InterPro" id="IPR005467">
    <property type="entry name" value="His_kinase_dom"/>
</dbReference>
<accession>A0A2M7H5E6</accession>
<evidence type="ECO:0000256" key="1">
    <source>
        <dbReference type="ARBA" id="ARBA00000085"/>
    </source>
</evidence>
<evidence type="ECO:0000259" key="7">
    <source>
        <dbReference type="PROSITE" id="PS50109"/>
    </source>
</evidence>
<protein>
    <recommendedName>
        <fullName evidence="2">histidine kinase</fullName>
        <ecNumber evidence="2">2.7.13.3</ecNumber>
    </recommendedName>
</protein>
<gene>
    <name evidence="8" type="ORF">COW24_00270</name>
</gene>
<dbReference type="EC" id="2.7.13.3" evidence="2"/>
<reference evidence="8 9" key="1">
    <citation type="submission" date="2017-09" db="EMBL/GenBank/DDBJ databases">
        <title>Depth-based differentiation of microbial function through sediment-hosted aquifers and enrichment of novel symbionts in the deep terrestrial subsurface.</title>
        <authorList>
            <person name="Probst A.J."/>
            <person name="Ladd B."/>
            <person name="Jarett J.K."/>
            <person name="Geller-Mcgrath D.E."/>
            <person name="Sieber C.M."/>
            <person name="Emerson J.B."/>
            <person name="Anantharaman K."/>
            <person name="Thomas B.C."/>
            <person name="Malmstrom R."/>
            <person name="Stieglmeier M."/>
            <person name="Klingl A."/>
            <person name="Woyke T."/>
            <person name="Ryan C.M."/>
            <person name="Banfield J.F."/>
        </authorList>
    </citation>
    <scope>NUCLEOTIDE SEQUENCE [LARGE SCALE GENOMIC DNA]</scope>
    <source>
        <strain evidence="8">CG15_BIG_FIL_POST_REV_8_21_14_020_45_12</strain>
    </source>
</reference>
<dbReference type="Proteomes" id="UP000230292">
    <property type="component" value="Unassembled WGS sequence"/>
</dbReference>
<dbReference type="Gene3D" id="3.30.565.10">
    <property type="entry name" value="Histidine kinase-like ATPase, C-terminal domain"/>
    <property type="match status" value="1"/>
</dbReference>
<dbReference type="CDD" id="cd00082">
    <property type="entry name" value="HisKA"/>
    <property type="match status" value="1"/>
</dbReference>
<dbReference type="InterPro" id="IPR050736">
    <property type="entry name" value="Sensor_HK_Regulatory"/>
</dbReference>
<dbReference type="Pfam" id="PF13185">
    <property type="entry name" value="GAF_2"/>
    <property type="match status" value="1"/>
</dbReference>
<dbReference type="InterPro" id="IPR036890">
    <property type="entry name" value="HATPase_C_sf"/>
</dbReference>
<dbReference type="PRINTS" id="PR00344">
    <property type="entry name" value="BCTRLSENSOR"/>
</dbReference>
<organism evidence="8 9">
    <name type="scientific">Candidatus Kerfeldbacteria bacterium CG15_BIG_FIL_POST_REV_8_21_14_020_45_12</name>
    <dbReference type="NCBI Taxonomy" id="2014247"/>
    <lineage>
        <taxon>Bacteria</taxon>
        <taxon>Candidatus Kerfeldiibacteriota</taxon>
    </lineage>
</organism>
<dbReference type="SMART" id="SM00388">
    <property type="entry name" value="HisKA"/>
    <property type="match status" value="1"/>
</dbReference>
<dbReference type="SUPFAM" id="SSF55781">
    <property type="entry name" value="GAF domain-like"/>
    <property type="match status" value="1"/>
</dbReference>
<proteinExistence type="predicted"/>
<evidence type="ECO:0000313" key="8">
    <source>
        <dbReference type="EMBL" id="PIW37421.1"/>
    </source>
</evidence>
<sequence length="588" mass="65800">MFFSERKRINVSQLTDRLVSTFGQEGGEANSVSSAVAKHLADFAQLPRTSISFIRSGDVYEVVGSDLDIVNSKDSSVARYVKECATNGGLLYPLPDSPANFTKEVASEQLIAILPLVFENQLLGWVSFHHPDVAYRLPRRVLHALNLVRPLLALGFRALWTDRVLVERINELETLSRIGRTMNSSLNVKETLETVMDAVIQFSGADRALMYLLDESEKFFIPNLGRGMDTDISLDFQVEVEKSIFRHILLEREPLVVVDALNDDRVNKDYANAVKTRSFVAVPMITKERVIGIIGVDNYDTDRPIDEIDVDFLLTLANQAAIAMSNSQLYERLENFNEILQKRVHEATEHLHQLLDMKSHFLNVASHQLRTPTTIVKGLLSMLEEDPDMPVPEQRKMIDQAFASANRLERIISELLTATELDDASLAPFDEEVHAADLVSEIVQQLGPLAEKRGVALTLEEVDQAVDYVFTTDRFKLSEAIANLIDNAIRYTNSGGVIVTIEVKDNQIVFHVKDSGIGLTEEDKKMIFEKFHRGKRAYEIEPNGTGLGLFIVQRIVEILGGKIEVQSKGPNQGSKFSIGVPRLRAIDG</sequence>
<dbReference type="InterPro" id="IPR003594">
    <property type="entry name" value="HATPase_dom"/>
</dbReference>
<dbReference type="CDD" id="cd00075">
    <property type="entry name" value="HATPase"/>
    <property type="match status" value="1"/>
</dbReference>
<dbReference type="InterPro" id="IPR036097">
    <property type="entry name" value="HisK_dim/P_sf"/>
</dbReference>
<evidence type="ECO:0000256" key="2">
    <source>
        <dbReference type="ARBA" id="ARBA00012438"/>
    </source>
</evidence>
<name>A0A2M7H5E6_9BACT</name>
<keyword evidence="5" id="KW-0418">Kinase</keyword>
<dbReference type="InterPro" id="IPR029016">
    <property type="entry name" value="GAF-like_dom_sf"/>
</dbReference>
<dbReference type="SUPFAM" id="SSF55874">
    <property type="entry name" value="ATPase domain of HSP90 chaperone/DNA topoisomerase II/histidine kinase"/>
    <property type="match status" value="1"/>
</dbReference>
<evidence type="ECO:0000313" key="9">
    <source>
        <dbReference type="Proteomes" id="UP000230292"/>
    </source>
</evidence>
<dbReference type="PANTHER" id="PTHR43711:SF28">
    <property type="entry name" value="SENSOR HISTIDINE KINASE YXDK"/>
    <property type="match status" value="1"/>
</dbReference>
<comment type="caution">
    <text evidence="8">The sequence shown here is derived from an EMBL/GenBank/DDBJ whole genome shotgun (WGS) entry which is preliminary data.</text>
</comment>
<dbReference type="Pfam" id="PF00512">
    <property type="entry name" value="HisKA"/>
    <property type="match status" value="1"/>
</dbReference>
<dbReference type="InterPro" id="IPR004358">
    <property type="entry name" value="Sig_transdc_His_kin-like_C"/>
</dbReference>
<keyword evidence="4" id="KW-0808">Transferase</keyword>
<dbReference type="PROSITE" id="PS50109">
    <property type="entry name" value="HIS_KIN"/>
    <property type="match status" value="1"/>
</dbReference>
<dbReference type="SMART" id="SM00065">
    <property type="entry name" value="GAF"/>
    <property type="match status" value="1"/>
</dbReference>
<feature type="domain" description="Histidine kinase" evidence="7">
    <location>
        <begin position="364"/>
        <end position="584"/>
    </location>
</feature>
<dbReference type="EMBL" id="PFGC01000006">
    <property type="protein sequence ID" value="PIW37421.1"/>
    <property type="molecule type" value="Genomic_DNA"/>
</dbReference>